<dbReference type="InterPro" id="IPR036452">
    <property type="entry name" value="Ribo_hydro-like"/>
</dbReference>
<dbReference type="Gene3D" id="3.90.245.10">
    <property type="entry name" value="Ribonucleoside hydrolase-like"/>
    <property type="match status" value="1"/>
</dbReference>
<organism evidence="2 3">
    <name type="scientific">Saccharobesus litoralis</name>
    <dbReference type="NCBI Taxonomy" id="2172099"/>
    <lineage>
        <taxon>Bacteria</taxon>
        <taxon>Pseudomonadati</taxon>
        <taxon>Pseudomonadota</taxon>
        <taxon>Gammaproteobacteria</taxon>
        <taxon>Alteromonadales</taxon>
        <taxon>Alteromonadaceae</taxon>
        <taxon>Saccharobesus</taxon>
    </lineage>
</organism>
<feature type="region of interest" description="Disordered" evidence="1">
    <location>
        <begin position="1"/>
        <end position="30"/>
    </location>
</feature>
<protein>
    <submittedName>
        <fullName evidence="2">Uncharacterized protein</fullName>
    </submittedName>
</protein>
<accession>A0A2S0VL40</accession>
<evidence type="ECO:0000313" key="2">
    <source>
        <dbReference type="EMBL" id="AWB64921.1"/>
    </source>
</evidence>
<evidence type="ECO:0000256" key="1">
    <source>
        <dbReference type="SAM" id="MobiDB-lite"/>
    </source>
</evidence>
<dbReference type="AlphaFoldDB" id="A0A2S0VL40"/>
<dbReference type="KEGG" id="cate:C2869_00010"/>
<dbReference type="EMBL" id="CP026604">
    <property type="protein sequence ID" value="AWB64921.1"/>
    <property type="molecule type" value="Genomic_DNA"/>
</dbReference>
<proteinExistence type="predicted"/>
<sequence length="151" mass="17242">MTSDKPNVWVYSDLSDPRDRRSGGHPQTDPDDIVSLASFLLNADRFNIVSVVVGSTNRINLQNPMPFVEQTFVNAYRSDIKRLQQQFPNAQSEINFQWSSLTQKTNPHQFNPKRDYSDLSEFNTVKQLINFAKNNPVAVFLGANHRACDCH</sequence>
<dbReference type="Proteomes" id="UP000244441">
    <property type="component" value="Chromosome"/>
</dbReference>
<reference evidence="2 3" key="1">
    <citation type="submission" date="2018-01" db="EMBL/GenBank/DDBJ databases">
        <title>Genome sequence of a Cantenovulum-like bacteria.</title>
        <authorList>
            <person name="Tan W.R."/>
            <person name="Lau N.-S."/>
            <person name="Go F."/>
            <person name="Amirul A.-A.A."/>
        </authorList>
    </citation>
    <scope>NUCLEOTIDE SEQUENCE [LARGE SCALE GENOMIC DNA]</scope>
    <source>
        <strain evidence="2 3">CCB-QB4</strain>
    </source>
</reference>
<keyword evidence="3" id="KW-1185">Reference proteome</keyword>
<evidence type="ECO:0000313" key="3">
    <source>
        <dbReference type="Proteomes" id="UP000244441"/>
    </source>
</evidence>
<dbReference type="GO" id="GO:0016799">
    <property type="term" value="F:hydrolase activity, hydrolyzing N-glycosyl compounds"/>
    <property type="evidence" value="ECO:0007669"/>
    <property type="project" value="InterPro"/>
</dbReference>
<name>A0A2S0VL40_9ALTE</name>
<gene>
    <name evidence="2" type="ORF">C2869_00010</name>
</gene>